<organism evidence="1 2">
    <name type="scientific">Actinopolymorpha singaporensis</name>
    <dbReference type="NCBI Taxonomy" id="117157"/>
    <lineage>
        <taxon>Bacteria</taxon>
        <taxon>Bacillati</taxon>
        <taxon>Actinomycetota</taxon>
        <taxon>Actinomycetes</taxon>
        <taxon>Propionibacteriales</taxon>
        <taxon>Actinopolymorphaceae</taxon>
        <taxon>Actinopolymorpha</taxon>
    </lineage>
</organism>
<sequence length="162" mass="18067">MTDTIWPEADLDPVRRLRVMAAVIPGAVYAEDVLPLSFDEVWAVAADLENEFPRLLTDVRTMRITRADGERLEALARGRFGQRARFDVVLRPGWCWMQSRFLLGGMAAAAEADRTRFAFMGTLRVPGARLLHPLSHALGASAGSRVIHRMARRASARAQEPQ</sequence>
<proteinExistence type="predicted"/>
<evidence type="ECO:0000313" key="1">
    <source>
        <dbReference type="EMBL" id="SDS07708.1"/>
    </source>
</evidence>
<dbReference type="STRING" id="117157.SAMN04489717_1544"/>
<gene>
    <name evidence="1" type="ORF">SAMN04489717_1544</name>
</gene>
<dbReference type="Proteomes" id="UP000198983">
    <property type="component" value="Chromosome I"/>
</dbReference>
<evidence type="ECO:0008006" key="3">
    <source>
        <dbReference type="Google" id="ProtNLM"/>
    </source>
</evidence>
<dbReference type="EMBL" id="LT629732">
    <property type="protein sequence ID" value="SDS07708.1"/>
    <property type="molecule type" value="Genomic_DNA"/>
</dbReference>
<dbReference type="OrthoDB" id="3695461at2"/>
<dbReference type="RefSeq" id="WP_157728295.1">
    <property type="nucleotide sequence ID" value="NZ_LT629732.1"/>
</dbReference>
<dbReference type="AlphaFoldDB" id="A0A1H1P8S7"/>
<keyword evidence="2" id="KW-1185">Reference proteome</keyword>
<reference evidence="1 2" key="1">
    <citation type="submission" date="2016-10" db="EMBL/GenBank/DDBJ databases">
        <authorList>
            <person name="de Groot N.N."/>
        </authorList>
    </citation>
    <scope>NUCLEOTIDE SEQUENCE [LARGE SCALE GENOMIC DNA]</scope>
    <source>
        <strain evidence="1 2">DSM 22024</strain>
    </source>
</reference>
<name>A0A1H1P8S7_9ACTN</name>
<evidence type="ECO:0000313" key="2">
    <source>
        <dbReference type="Proteomes" id="UP000198983"/>
    </source>
</evidence>
<accession>A0A1H1P8S7</accession>
<protein>
    <recommendedName>
        <fullName evidence="3">Polyketide cyclase / dehydrase and lipid transport</fullName>
    </recommendedName>
</protein>